<comment type="similarity">
    <text evidence="3 9">Belongs to the G-protein coupled receptor 1 family.</text>
</comment>
<evidence type="ECO:0000256" key="3">
    <source>
        <dbReference type="ARBA" id="ARBA00010663"/>
    </source>
</evidence>
<dbReference type="PROSITE" id="PS00237">
    <property type="entry name" value="G_PROTEIN_RECEP_F1_1"/>
    <property type="match status" value="1"/>
</dbReference>
<dbReference type="PRINTS" id="PR01846">
    <property type="entry name" value="TRHRFAMILY"/>
</dbReference>
<sequence length="249" mass="28965">MYESAILFRSIHRLLHGTLFHNLGDEWVWGRWGCAIFIFLQYLGINASSLSITAFTVERYIAICHPMKAQFICTVQRAKKIIYGVWIFACIYCSPWLFLTKTAPIYYKGYENMETCTFALSRNLYVGYFLADLVLFYILPLILSCVLYSLIANILFSNEIPKTPGKKNGTAANLNSGDSKKTNSSMNARVQFLLSEYSEDRCITLHYRFYFESLESNDDSLISAFLLHDTRYEEFLTFFMCYEKKFELN</sequence>
<dbReference type="PANTHER" id="PTHR46061">
    <property type="entry name" value="THYROTROPIN-RELEASING HORMONE RECEPTOR"/>
    <property type="match status" value="1"/>
</dbReference>
<keyword evidence="9" id="KW-0807">Transducer</keyword>
<feature type="transmembrane region" description="Helical" evidence="10">
    <location>
        <begin position="134"/>
        <end position="156"/>
    </location>
</feature>
<dbReference type="GO" id="GO:0004997">
    <property type="term" value="F:thyrotropin-releasing hormone receptor activity"/>
    <property type="evidence" value="ECO:0007669"/>
    <property type="project" value="InterPro"/>
</dbReference>
<dbReference type="InterPro" id="IPR002120">
    <property type="entry name" value="TRH_rcpt_1"/>
</dbReference>
<dbReference type="GO" id="GO:0016020">
    <property type="term" value="C:membrane"/>
    <property type="evidence" value="ECO:0007669"/>
    <property type="project" value="UniProtKB-SubCell"/>
</dbReference>
<dbReference type="InterPro" id="IPR017452">
    <property type="entry name" value="GPCR_Rhodpsn_7TM"/>
</dbReference>
<comment type="subcellular location">
    <subcellularLocation>
        <location evidence="2">Membrane</location>
    </subcellularLocation>
</comment>
<evidence type="ECO:0000313" key="13">
    <source>
        <dbReference type="Proteomes" id="UP001054837"/>
    </source>
</evidence>
<dbReference type="PROSITE" id="PS50262">
    <property type="entry name" value="G_PROTEIN_RECEP_F1_2"/>
    <property type="match status" value="1"/>
</dbReference>
<name>A0AAV4N080_9ARAC</name>
<dbReference type="Proteomes" id="UP001054837">
    <property type="component" value="Unassembled WGS sequence"/>
</dbReference>
<feature type="transmembrane region" description="Helical" evidence="10">
    <location>
        <begin position="35"/>
        <end position="61"/>
    </location>
</feature>
<keyword evidence="9 12" id="KW-0675">Receptor</keyword>
<keyword evidence="9" id="KW-0297">G-protein coupled receptor</keyword>
<proteinExistence type="inferred from homology"/>
<evidence type="ECO:0000256" key="2">
    <source>
        <dbReference type="ARBA" id="ARBA00004370"/>
    </source>
</evidence>
<keyword evidence="13" id="KW-1185">Reference proteome</keyword>
<evidence type="ECO:0000256" key="6">
    <source>
        <dbReference type="ARBA" id="ARBA00022989"/>
    </source>
</evidence>
<evidence type="ECO:0000313" key="12">
    <source>
        <dbReference type="EMBL" id="GIX77571.1"/>
    </source>
</evidence>
<comment type="caution">
    <text evidence="12">The sequence shown here is derived from an EMBL/GenBank/DDBJ whole genome shotgun (WGS) entry which is preliminary data.</text>
</comment>
<keyword evidence="5 9" id="KW-0812">Transmembrane</keyword>
<evidence type="ECO:0000256" key="10">
    <source>
        <dbReference type="SAM" id="Phobius"/>
    </source>
</evidence>
<feature type="domain" description="G-protein coupled receptors family 1 profile" evidence="11">
    <location>
        <begin position="1"/>
        <end position="155"/>
    </location>
</feature>
<evidence type="ECO:0000256" key="5">
    <source>
        <dbReference type="ARBA" id="ARBA00022692"/>
    </source>
</evidence>
<evidence type="ECO:0000256" key="7">
    <source>
        <dbReference type="ARBA" id="ARBA00023136"/>
    </source>
</evidence>
<dbReference type="Pfam" id="PF00001">
    <property type="entry name" value="7tm_1"/>
    <property type="match status" value="1"/>
</dbReference>
<dbReference type="AlphaFoldDB" id="A0AAV4N080"/>
<dbReference type="SUPFAM" id="SSF81321">
    <property type="entry name" value="Family A G protein-coupled receptor-like"/>
    <property type="match status" value="1"/>
</dbReference>
<comment type="function">
    <text evidence="1">Receptor for thyrotropin-releasing hormone (TRH). Upon ligand binding, this G-protein-coupled receptor triggers activation of the phosphatidylinositol (IP3)-calcium-protein kinase C (PKC) pathway.</text>
</comment>
<organism evidence="12 13">
    <name type="scientific">Caerostris darwini</name>
    <dbReference type="NCBI Taxonomy" id="1538125"/>
    <lineage>
        <taxon>Eukaryota</taxon>
        <taxon>Metazoa</taxon>
        <taxon>Ecdysozoa</taxon>
        <taxon>Arthropoda</taxon>
        <taxon>Chelicerata</taxon>
        <taxon>Arachnida</taxon>
        <taxon>Araneae</taxon>
        <taxon>Araneomorphae</taxon>
        <taxon>Entelegynae</taxon>
        <taxon>Araneoidea</taxon>
        <taxon>Araneidae</taxon>
        <taxon>Caerostris</taxon>
    </lineage>
</organism>
<dbReference type="EMBL" id="BPLQ01001023">
    <property type="protein sequence ID" value="GIX77571.1"/>
    <property type="molecule type" value="Genomic_DNA"/>
</dbReference>
<dbReference type="PANTHER" id="PTHR46061:SF3">
    <property type="entry name" value="THYROTROPIN-RELEASING HORMONE RECEPTOR"/>
    <property type="match status" value="1"/>
</dbReference>
<dbReference type="Gene3D" id="1.20.1070.10">
    <property type="entry name" value="Rhodopsin 7-helix transmembrane proteins"/>
    <property type="match status" value="1"/>
</dbReference>
<feature type="transmembrane region" description="Helical" evidence="10">
    <location>
        <begin position="81"/>
        <end position="99"/>
    </location>
</feature>
<dbReference type="PRINTS" id="PR00237">
    <property type="entry name" value="GPCRRHODOPSN"/>
</dbReference>
<evidence type="ECO:0000256" key="1">
    <source>
        <dbReference type="ARBA" id="ARBA00004100"/>
    </source>
</evidence>
<reference evidence="12 13" key="1">
    <citation type="submission" date="2021-06" db="EMBL/GenBank/DDBJ databases">
        <title>Caerostris darwini draft genome.</title>
        <authorList>
            <person name="Kono N."/>
            <person name="Arakawa K."/>
        </authorList>
    </citation>
    <scope>NUCLEOTIDE SEQUENCE [LARGE SCALE GENOMIC DNA]</scope>
</reference>
<gene>
    <name evidence="12" type="primary">TRHR</name>
    <name evidence="12" type="ORF">CDAR_487352</name>
</gene>
<dbReference type="InterPro" id="IPR000276">
    <property type="entry name" value="GPCR_Rhodpsn"/>
</dbReference>
<evidence type="ECO:0000256" key="9">
    <source>
        <dbReference type="RuleBase" id="RU000688"/>
    </source>
</evidence>
<evidence type="ECO:0000256" key="4">
    <source>
        <dbReference type="ARBA" id="ARBA00018873"/>
    </source>
</evidence>
<keyword evidence="6 10" id="KW-1133">Transmembrane helix</keyword>
<protein>
    <recommendedName>
        <fullName evidence="4">Thyrotropin-releasing hormone receptor</fullName>
    </recommendedName>
    <alternativeName>
        <fullName evidence="8">Thyroliberin receptor</fullName>
    </alternativeName>
</protein>
<evidence type="ECO:0000259" key="11">
    <source>
        <dbReference type="PROSITE" id="PS50262"/>
    </source>
</evidence>
<keyword evidence="7 10" id="KW-0472">Membrane</keyword>
<accession>A0AAV4N080</accession>
<dbReference type="PRINTS" id="PR00751">
    <property type="entry name" value="THYROLIBRINR"/>
</dbReference>
<evidence type="ECO:0000256" key="8">
    <source>
        <dbReference type="ARBA" id="ARBA00032251"/>
    </source>
</evidence>